<evidence type="ECO:0000256" key="2">
    <source>
        <dbReference type="ARBA" id="ARBA00022630"/>
    </source>
</evidence>
<dbReference type="Pfam" id="PF07976">
    <property type="entry name" value="Phe_hydrox_dim"/>
    <property type="match status" value="1"/>
</dbReference>
<evidence type="ECO:0000313" key="8">
    <source>
        <dbReference type="EMBL" id="KAJ7355331.1"/>
    </source>
</evidence>
<dbReference type="GO" id="GO:0071949">
    <property type="term" value="F:FAD binding"/>
    <property type="evidence" value="ECO:0007669"/>
    <property type="project" value="InterPro"/>
</dbReference>
<dbReference type="InterPro" id="IPR050641">
    <property type="entry name" value="RIFMO-like"/>
</dbReference>
<evidence type="ECO:0000256" key="3">
    <source>
        <dbReference type="ARBA" id="ARBA00022827"/>
    </source>
</evidence>
<dbReference type="AlphaFoldDB" id="A0AAD7ADQ9"/>
<protein>
    <submittedName>
        <fullName evidence="8">FAD binding domain-containing protein</fullName>
    </submittedName>
</protein>
<proteinExistence type="inferred from homology"/>
<evidence type="ECO:0000256" key="5">
    <source>
        <dbReference type="SAM" id="SignalP"/>
    </source>
</evidence>
<evidence type="ECO:0000256" key="1">
    <source>
        <dbReference type="ARBA" id="ARBA00007801"/>
    </source>
</evidence>
<dbReference type="InterPro" id="IPR002938">
    <property type="entry name" value="FAD-bd"/>
</dbReference>
<evidence type="ECO:0000259" key="7">
    <source>
        <dbReference type="Pfam" id="PF07976"/>
    </source>
</evidence>
<gene>
    <name evidence="8" type="ORF">DFH08DRAFT_772258</name>
</gene>
<reference evidence="8" key="1">
    <citation type="submission" date="2023-03" db="EMBL/GenBank/DDBJ databases">
        <title>Massive genome expansion in bonnet fungi (Mycena s.s.) driven by repeated elements and novel gene families across ecological guilds.</title>
        <authorList>
            <consortium name="Lawrence Berkeley National Laboratory"/>
            <person name="Harder C.B."/>
            <person name="Miyauchi S."/>
            <person name="Viragh M."/>
            <person name="Kuo A."/>
            <person name="Thoen E."/>
            <person name="Andreopoulos B."/>
            <person name="Lu D."/>
            <person name="Skrede I."/>
            <person name="Drula E."/>
            <person name="Henrissat B."/>
            <person name="Morin E."/>
            <person name="Kohler A."/>
            <person name="Barry K."/>
            <person name="LaButti K."/>
            <person name="Morin E."/>
            <person name="Salamov A."/>
            <person name="Lipzen A."/>
            <person name="Mereny Z."/>
            <person name="Hegedus B."/>
            <person name="Baldrian P."/>
            <person name="Stursova M."/>
            <person name="Weitz H."/>
            <person name="Taylor A."/>
            <person name="Grigoriev I.V."/>
            <person name="Nagy L.G."/>
            <person name="Martin F."/>
            <person name="Kauserud H."/>
        </authorList>
    </citation>
    <scope>NUCLEOTIDE SEQUENCE</scope>
    <source>
        <strain evidence="8">CBHHK002</strain>
    </source>
</reference>
<name>A0AAD7ADQ9_9AGAR</name>
<keyword evidence="2" id="KW-0285">Flavoprotein</keyword>
<feature type="chain" id="PRO_5042158417" evidence="5">
    <location>
        <begin position="26"/>
        <end position="569"/>
    </location>
</feature>
<dbReference type="PRINTS" id="PR00420">
    <property type="entry name" value="RNGMNOXGNASE"/>
</dbReference>
<dbReference type="GO" id="GO:0016709">
    <property type="term" value="F:oxidoreductase activity, acting on paired donors, with incorporation or reduction of molecular oxygen, NAD(P)H as one donor, and incorporation of one atom of oxygen"/>
    <property type="evidence" value="ECO:0007669"/>
    <property type="project" value="UniProtKB-ARBA"/>
</dbReference>
<evidence type="ECO:0000313" key="9">
    <source>
        <dbReference type="Proteomes" id="UP001218218"/>
    </source>
</evidence>
<comment type="similarity">
    <text evidence="1">Belongs to the PheA/TfdB FAD monooxygenase family.</text>
</comment>
<dbReference type="EMBL" id="JARIHO010000009">
    <property type="protein sequence ID" value="KAJ7355331.1"/>
    <property type="molecule type" value="Genomic_DNA"/>
</dbReference>
<dbReference type="InterPro" id="IPR012941">
    <property type="entry name" value="Phe_hydrox_C_dim_dom"/>
</dbReference>
<dbReference type="Gene3D" id="3.40.30.20">
    <property type="match status" value="1"/>
</dbReference>
<dbReference type="PANTHER" id="PTHR43004">
    <property type="entry name" value="TRK SYSTEM POTASSIUM UPTAKE PROTEIN"/>
    <property type="match status" value="1"/>
</dbReference>
<feature type="domain" description="Phenol hydroxylase-like C-terminal dimerisation" evidence="7">
    <location>
        <begin position="408"/>
        <end position="561"/>
    </location>
</feature>
<dbReference type="Proteomes" id="UP001218218">
    <property type="component" value="Unassembled WGS sequence"/>
</dbReference>
<keyword evidence="9" id="KW-1185">Reference proteome</keyword>
<dbReference type="InterPro" id="IPR036188">
    <property type="entry name" value="FAD/NAD-bd_sf"/>
</dbReference>
<dbReference type="Gene3D" id="3.30.9.10">
    <property type="entry name" value="D-Amino Acid Oxidase, subunit A, domain 2"/>
    <property type="match status" value="1"/>
</dbReference>
<comment type="caution">
    <text evidence="8">The sequence shown here is derived from an EMBL/GenBank/DDBJ whole genome shotgun (WGS) entry which is preliminary data.</text>
</comment>
<feature type="signal peptide" evidence="5">
    <location>
        <begin position="1"/>
        <end position="25"/>
    </location>
</feature>
<keyword evidence="5" id="KW-0732">Signal</keyword>
<feature type="domain" description="FAD-binding" evidence="6">
    <location>
        <begin position="28"/>
        <end position="342"/>
    </location>
</feature>
<dbReference type="SUPFAM" id="SSF51905">
    <property type="entry name" value="FAD/NAD(P)-binding domain"/>
    <property type="match status" value="1"/>
</dbReference>
<keyword evidence="4" id="KW-0560">Oxidoreductase</keyword>
<dbReference type="PANTHER" id="PTHR43004:SF5">
    <property type="entry name" value="FAD-BINDING DOMAIN-CONTAINING PROTEIN"/>
    <property type="match status" value="1"/>
</dbReference>
<sequence>MQALSHGSVLPHVILSCLLISWTEQENKATMVHYGRASTIWPRTLEILDQLDLAEGLLQIGFATRDALHFRDGHRIVGGFLFATRMDKLGVFPTVTFLQIRQRRTEEHFTAALKDQGTHQHIRTRLESFTLEESAENGYPVTVQARNLDNNELFEIKTKYLIGADGAHSTVRSLAGIAFNGERTTTRWIRIDGVVKTTMPNPRCLCSIDSKSHGQILWVPLDNGVTRIGYVFSQELLEKYGGLEGVTEKVVEEEAILALQPFKLEFLAIHWFTTYGVKQAIAEKFFVQDRIFLAGDACHTHSSGAAQGLNTGIHECLNLRGLGRKSLLESYNEERKPSAQKASSYFNLNRVIDNDKTISMLISGKYPPRFQGRTEHPRYDFIVLPMSENILLCTRDILTENFLNAEGTSTIMPGERGPDVYLTCVGIATPIRLHQVLKNEGKFNIVVFAGNPLLSHAALEGLNSALAAPTSFTRTFPAERVFRFTTLTAAAGDGVTDVLGVPPFGGGCLYFDAESRAHAMYGVEVNRGAIVVFRPDGWVGCVVPLEKVDQLGNYFGHFLVPVSGTPSRP</sequence>
<dbReference type="SUPFAM" id="SSF52833">
    <property type="entry name" value="Thioredoxin-like"/>
    <property type="match status" value="1"/>
</dbReference>
<dbReference type="Pfam" id="PF01494">
    <property type="entry name" value="FAD_binding_3"/>
    <property type="match status" value="1"/>
</dbReference>
<organism evidence="8 9">
    <name type="scientific">Mycena albidolilacea</name>
    <dbReference type="NCBI Taxonomy" id="1033008"/>
    <lineage>
        <taxon>Eukaryota</taxon>
        <taxon>Fungi</taxon>
        <taxon>Dikarya</taxon>
        <taxon>Basidiomycota</taxon>
        <taxon>Agaricomycotina</taxon>
        <taxon>Agaricomycetes</taxon>
        <taxon>Agaricomycetidae</taxon>
        <taxon>Agaricales</taxon>
        <taxon>Marasmiineae</taxon>
        <taxon>Mycenaceae</taxon>
        <taxon>Mycena</taxon>
    </lineage>
</organism>
<evidence type="ECO:0000259" key="6">
    <source>
        <dbReference type="Pfam" id="PF01494"/>
    </source>
</evidence>
<keyword evidence="3" id="KW-0274">FAD</keyword>
<dbReference type="InterPro" id="IPR036249">
    <property type="entry name" value="Thioredoxin-like_sf"/>
</dbReference>
<dbReference type="InterPro" id="IPR038220">
    <property type="entry name" value="PHOX_C_sf"/>
</dbReference>
<evidence type="ECO:0000256" key="4">
    <source>
        <dbReference type="ARBA" id="ARBA00023002"/>
    </source>
</evidence>
<dbReference type="SUPFAM" id="SSF54373">
    <property type="entry name" value="FAD-linked reductases, C-terminal domain"/>
    <property type="match status" value="1"/>
</dbReference>
<dbReference type="Gene3D" id="3.50.50.60">
    <property type="entry name" value="FAD/NAD(P)-binding domain"/>
    <property type="match status" value="1"/>
</dbReference>
<accession>A0AAD7ADQ9</accession>